<dbReference type="PIRSF" id="PIRSF006806">
    <property type="entry name" value="FTHF_cligase"/>
    <property type="match status" value="1"/>
</dbReference>
<sequence length="191" mass="22283">MTKKELRNIYKEKRRSITAKDKLIWDDLLLIQFQKINLENIRTVFVYWPMGNMNEPDTHAAIRYLQYMIPGLQLAYPVIHNNSSSEMKAVLTDDETDFFENSLGIIEPENGTEIDPEKIDLVLVPMLICDTAGNRIGFGKGYYDRFLIRCRKNVIKIAFSYFDPIDKIDDTNAFDVPLNLCITPRTIYEFE</sequence>
<organism evidence="4">
    <name type="scientific">mine drainage metagenome</name>
    <dbReference type="NCBI Taxonomy" id="410659"/>
    <lineage>
        <taxon>unclassified sequences</taxon>
        <taxon>metagenomes</taxon>
        <taxon>ecological metagenomes</taxon>
    </lineage>
</organism>
<accession>A0A1J5RXS6</accession>
<dbReference type="NCBIfam" id="TIGR02727">
    <property type="entry name" value="MTHFS_bact"/>
    <property type="match status" value="1"/>
</dbReference>
<evidence type="ECO:0000256" key="2">
    <source>
        <dbReference type="ARBA" id="ARBA00022741"/>
    </source>
</evidence>
<dbReference type="GO" id="GO:0035999">
    <property type="term" value="P:tetrahydrofolate interconversion"/>
    <property type="evidence" value="ECO:0007669"/>
    <property type="project" value="TreeGrafter"/>
</dbReference>
<keyword evidence="4" id="KW-0436">Ligase</keyword>
<dbReference type="InterPro" id="IPR024185">
    <property type="entry name" value="FTHF_cligase-like_sf"/>
</dbReference>
<evidence type="ECO:0000256" key="1">
    <source>
        <dbReference type="ARBA" id="ARBA00010638"/>
    </source>
</evidence>
<evidence type="ECO:0000256" key="3">
    <source>
        <dbReference type="ARBA" id="ARBA00022840"/>
    </source>
</evidence>
<protein>
    <submittedName>
        <fullName evidence="4">Putative 5-formyltetrahydrofolate cyclo-ligase</fullName>
        <ecNumber evidence="4">6.3.3.2</ecNumber>
    </submittedName>
</protein>
<dbReference type="EC" id="6.3.3.2" evidence="4"/>
<dbReference type="InterPro" id="IPR037171">
    <property type="entry name" value="NagB/RpiA_transferase-like"/>
</dbReference>
<reference evidence="4" key="1">
    <citation type="submission" date="2016-10" db="EMBL/GenBank/DDBJ databases">
        <title>Sequence of Gallionella enrichment culture.</title>
        <authorList>
            <person name="Poehlein A."/>
            <person name="Muehling M."/>
            <person name="Daniel R."/>
        </authorList>
    </citation>
    <scope>NUCLEOTIDE SEQUENCE</scope>
</reference>
<evidence type="ECO:0000313" key="4">
    <source>
        <dbReference type="EMBL" id="OIR00626.1"/>
    </source>
</evidence>
<dbReference type="Gene3D" id="3.40.50.10420">
    <property type="entry name" value="NagB/RpiA/CoA transferase-like"/>
    <property type="match status" value="1"/>
</dbReference>
<name>A0A1J5RXS6_9ZZZZ</name>
<keyword evidence="3" id="KW-0067">ATP-binding</keyword>
<proteinExistence type="inferred from homology"/>
<dbReference type="GO" id="GO:0005524">
    <property type="term" value="F:ATP binding"/>
    <property type="evidence" value="ECO:0007669"/>
    <property type="project" value="UniProtKB-KW"/>
</dbReference>
<dbReference type="Pfam" id="PF01812">
    <property type="entry name" value="5-FTHF_cyc-lig"/>
    <property type="match status" value="1"/>
</dbReference>
<dbReference type="EMBL" id="MLJW01000093">
    <property type="protein sequence ID" value="OIR00626.1"/>
    <property type="molecule type" value="Genomic_DNA"/>
</dbReference>
<comment type="similarity">
    <text evidence="1">Belongs to the 5-formyltetrahydrofolate cyclo-ligase family.</text>
</comment>
<dbReference type="GO" id="GO:0030272">
    <property type="term" value="F:5-formyltetrahydrofolate cyclo-ligase activity"/>
    <property type="evidence" value="ECO:0007669"/>
    <property type="project" value="UniProtKB-EC"/>
</dbReference>
<dbReference type="PANTHER" id="PTHR23407:SF1">
    <property type="entry name" value="5-FORMYLTETRAHYDROFOLATE CYCLO-LIGASE"/>
    <property type="match status" value="1"/>
</dbReference>
<dbReference type="AlphaFoldDB" id="A0A1J5RXS6"/>
<gene>
    <name evidence="4" type="ORF">GALL_173170</name>
</gene>
<dbReference type="PANTHER" id="PTHR23407">
    <property type="entry name" value="ATPASE INHIBITOR/5-FORMYLTETRAHYDROFOLATE CYCLO-LIGASE"/>
    <property type="match status" value="1"/>
</dbReference>
<dbReference type="GO" id="GO:0009396">
    <property type="term" value="P:folic acid-containing compound biosynthetic process"/>
    <property type="evidence" value="ECO:0007669"/>
    <property type="project" value="TreeGrafter"/>
</dbReference>
<dbReference type="InterPro" id="IPR002698">
    <property type="entry name" value="FTHF_cligase"/>
</dbReference>
<dbReference type="SUPFAM" id="SSF100950">
    <property type="entry name" value="NagB/RpiA/CoA transferase-like"/>
    <property type="match status" value="1"/>
</dbReference>
<comment type="caution">
    <text evidence="4">The sequence shown here is derived from an EMBL/GenBank/DDBJ whole genome shotgun (WGS) entry which is preliminary data.</text>
</comment>
<keyword evidence="2" id="KW-0547">Nucleotide-binding</keyword>